<feature type="compositionally biased region" description="Basic and acidic residues" evidence="7">
    <location>
        <begin position="782"/>
        <end position="795"/>
    </location>
</feature>
<proteinExistence type="inferred from homology"/>
<gene>
    <name evidence="9" type="primary">rluB_1</name>
    <name evidence="9" type="ORF">BVIRIDIS_24810</name>
</gene>
<accession>A0A0S4Q4J1</accession>
<dbReference type="GO" id="GO:0000455">
    <property type="term" value="P:enzyme-directed rRNA pseudouridine synthesis"/>
    <property type="evidence" value="ECO:0007669"/>
    <property type="project" value="UniProtKB-ARBA"/>
</dbReference>
<dbReference type="EMBL" id="LN907867">
    <property type="protein sequence ID" value="CUU43460.1"/>
    <property type="molecule type" value="Genomic_DNA"/>
</dbReference>
<dbReference type="SUPFAM" id="SSF55174">
    <property type="entry name" value="Alpha-L RNA-binding motif"/>
    <property type="match status" value="1"/>
</dbReference>
<dbReference type="Gene3D" id="3.30.70.1560">
    <property type="entry name" value="Alpha-L RNA-binding motif"/>
    <property type="match status" value="1"/>
</dbReference>
<dbReference type="SMART" id="SM00363">
    <property type="entry name" value="S4"/>
    <property type="match status" value="1"/>
</dbReference>
<evidence type="ECO:0000256" key="5">
    <source>
        <dbReference type="PROSITE-ProRule" id="PRU00182"/>
    </source>
</evidence>
<keyword evidence="4 6" id="KW-0413">Isomerase</keyword>
<dbReference type="PROSITE" id="PS01149">
    <property type="entry name" value="PSI_RSU"/>
    <property type="match status" value="1"/>
</dbReference>
<dbReference type="Gene3D" id="3.10.290.10">
    <property type="entry name" value="RNA-binding S4 domain"/>
    <property type="match status" value="1"/>
</dbReference>
<dbReference type="InterPro" id="IPR036986">
    <property type="entry name" value="S4_RNA-bd_sf"/>
</dbReference>
<feature type="compositionally biased region" description="Low complexity" evidence="7">
    <location>
        <begin position="455"/>
        <end position="466"/>
    </location>
</feature>
<comment type="catalytic activity">
    <reaction evidence="1">
        <text>a uridine in RNA = a pseudouridine in RNA</text>
        <dbReference type="Rhea" id="RHEA:48348"/>
        <dbReference type="Rhea" id="RHEA-COMP:12068"/>
        <dbReference type="Rhea" id="RHEA-COMP:12069"/>
        <dbReference type="ChEBI" id="CHEBI:65314"/>
        <dbReference type="ChEBI" id="CHEBI:65315"/>
    </reaction>
</comment>
<dbReference type="SUPFAM" id="SSF55120">
    <property type="entry name" value="Pseudouridine synthase"/>
    <property type="match status" value="1"/>
</dbReference>
<evidence type="ECO:0000313" key="10">
    <source>
        <dbReference type="Proteomes" id="UP000065734"/>
    </source>
</evidence>
<feature type="compositionally biased region" description="Basic and acidic residues" evidence="7">
    <location>
        <begin position="51"/>
        <end position="61"/>
    </location>
</feature>
<feature type="compositionally biased region" description="Basic and acidic residues" evidence="7">
    <location>
        <begin position="467"/>
        <end position="531"/>
    </location>
</feature>
<dbReference type="InterPro" id="IPR020094">
    <property type="entry name" value="TruA/RsuA/RluB/E/F_N"/>
</dbReference>
<feature type="compositionally biased region" description="Basic and acidic residues" evidence="7">
    <location>
        <begin position="538"/>
        <end position="766"/>
    </location>
</feature>
<evidence type="ECO:0000256" key="1">
    <source>
        <dbReference type="ARBA" id="ARBA00000073"/>
    </source>
</evidence>
<dbReference type="PROSITE" id="PS50889">
    <property type="entry name" value="S4"/>
    <property type="match status" value="1"/>
</dbReference>
<dbReference type="STRING" id="1079.BVIR_3037"/>
<dbReference type="PATRIC" id="fig|1079.7.peg.2622"/>
<dbReference type="GO" id="GO:0003723">
    <property type="term" value="F:RNA binding"/>
    <property type="evidence" value="ECO:0007669"/>
    <property type="project" value="UniProtKB-KW"/>
</dbReference>
<dbReference type="CDD" id="cd00165">
    <property type="entry name" value="S4"/>
    <property type="match status" value="1"/>
</dbReference>
<dbReference type="InterPro" id="IPR042092">
    <property type="entry name" value="PsdUridine_s_RsuA/RluB/E/F_cat"/>
</dbReference>
<feature type="region of interest" description="Disordered" evidence="7">
    <location>
        <begin position="338"/>
        <end position="795"/>
    </location>
</feature>
<dbReference type="Gene3D" id="3.30.70.580">
    <property type="entry name" value="Pseudouridine synthase I, catalytic domain, N-terminal subdomain"/>
    <property type="match status" value="1"/>
</dbReference>
<dbReference type="Pfam" id="PF00849">
    <property type="entry name" value="PseudoU_synth_2"/>
    <property type="match status" value="1"/>
</dbReference>
<feature type="compositionally biased region" description="Gly residues" evidence="7">
    <location>
        <begin position="768"/>
        <end position="778"/>
    </location>
</feature>
<dbReference type="PANTHER" id="PTHR47683:SF3">
    <property type="entry name" value="RIBOSOMAL LARGE SUBUNIT PSEUDOURIDINE SYNTHASE B"/>
    <property type="match status" value="1"/>
</dbReference>
<dbReference type="Pfam" id="PF01479">
    <property type="entry name" value="S4"/>
    <property type="match status" value="1"/>
</dbReference>
<dbReference type="Proteomes" id="UP000065734">
    <property type="component" value="Chromosome I"/>
</dbReference>
<dbReference type="FunFam" id="3.10.290.10:FF:000003">
    <property type="entry name" value="Pseudouridine synthase"/>
    <property type="match status" value="1"/>
</dbReference>
<keyword evidence="10" id="KW-1185">Reference proteome</keyword>
<feature type="compositionally biased region" description="Basic and acidic residues" evidence="7">
    <location>
        <begin position="338"/>
        <end position="397"/>
    </location>
</feature>
<dbReference type="InterPro" id="IPR050343">
    <property type="entry name" value="RsuA_PseudoU_synthase"/>
</dbReference>
<dbReference type="PANTHER" id="PTHR47683">
    <property type="entry name" value="PSEUDOURIDINE SYNTHASE FAMILY PROTEIN-RELATED"/>
    <property type="match status" value="1"/>
</dbReference>
<dbReference type="OrthoDB" id="9807213at2"/>
<comment type="similarity">
    <text evidence="2 6">Belongs to the pseudouridine synthase RsuA family.</text>
</comment>
<evidence type="ECO:0000259" key="8">
    <source>
        <dbReference type="SMART" id="SM00363"/>
    </source>
</evidence>
<dbReference type="InterPro" id="IPR002942">
    <property type="entry name" value="S4_RNA-bd"/>
</dbReference>
<organism evidence="9 10">
    <name type="scientific">Blastochloris viridis</name>
    <name type="common">Rhodopseudomonas viridis</name>
    <dbReference type="NCBI Taxonomy" id="1079"/>
    <lineage>
        <taxon>Bacteria</taxon>
        <taxon>Pseudomonadati</taxon>
        <taxon>Pseudomonadota</taxon>
        <taxon>Alphaproteobacteria</taxon>
        <taxon>Hyphomicrobiales</taxon>
        <taxon>Blastochloridaceae</taxon>
        <taxon>Blastochloris</taxon>
    </lineage>
</organism>
<evidence type="ECO:0000256" key="7">
    <source>
        <dbReference type="SAM" id="MobiDB-lite"/>
    </source>
</evidence>
<sequence length="795" mass="89811">MPRKPTDEGPRRSSRPHRTPRAGTPAADGAKPGFRKGPAKFGPRPNAGPRPEFDARPERPMFGKPRTKTSLKRPARADLPEPVLKERERIAKVIARAGLGSRREIEEWIEAGRVAVNGELLDSPAFTVSDADRIEVDGQPLPEKERTRLFLFHKPRGLVTTTDDPEGRPTVFDVLPAGLPRLVSVGRLDFNTEGLLLLTNDGGLARVLELPETGWLRRYRVRAFGEVTQDQLDKLREGVEVEGMQYGPIEATLDREQGSNVWITVALREGKKREIRTVLGALGVHVNRLIRVSFGPFQLSELTEGAIEEIKTRVLREQLGEQLAALAGVDFDAPVRDYSEAARPPREAPTRAERPGRDERSGRDDRPARGRFDAREERGERRGRPERSDRPLREPSNLRKPSIWRAPPDGDAPLMSRLPRRERQAIPPASEDPRPKRRGQTEDRKGRSVVVERIASPAPVAAPNPAETERPFTPRGDRPDGDRPFKPRGDRPFTPRGDRPDGDRPFKPRGDRPFTPRGDRPEGDRPFKPLGDRPFTPRGDRPEGDRPFKPRGDRPFTPRGDRPEGDRPFKPRGDRPFTPRGDRPDGDRPFKPRGDRPFTPRGDRPEGDRPFKPRGDRPFTPRGDRPEGDRPFKPRGDRPFTPRGDRPEGDRPFKPRGDRPFTPRGDRPEGDRPFKPRGDRPFTPRGDRPEGDRPFKPRGDRPFTPRGDRPEGDRPFKPRGDRPEGDRPFKPRGDRPFTPRGDRPEGDRPFKPRGDRPFTPRGDRPSGKFGGKPGGRPGGKPAFDKPRGPRRPRPE</sequence>
<dbReference type="InterPro" id="IPR020103">
    <property type="entry name" value="PsdUridine_synth_cat_dom_sf"/>
</dbReference>
<feature type="domain" description="RNA-binding S4" evidence="8">
    <location>
        <begin position="88"/>
        <end position="152"/>
    </location>
</feature>
<evidence type="ECO:0000256" key="2">
    <source>
        <dbReference type="ARBA" id="ARBA00008348"/>
    </source>
</evidence>
<feature type="compositionally biased region" description="Basic residues" evidence="7">
    <location>
        <begin position="65"/>
        <end position="74"/>
    </location>
</feature>
<evidence type="ECO:0000313" key="9">
    <source>
        <dbReference type="EMBL" id="CUU43460.1"/>
    </source>
</evidence>
<dbReference type="NCBIfam" id="TIGR00093">
    <property type="entry name" value="pseudouridine synthase"/>
    <property type="match status" value="1"/>
</dbReference>
<reference evidence="10" key="1">
    <citation type="journal article" date="2016" name="Genome Announc.">
        <title>Revised genome sequence of the purple photosynthetic bacterium Blastochloris viridis.</title>
        <authorList>
            <person name="Liu L.N."/>
            <person name="Faulkner M."/>
            <person name="Liu X."/>
            <person name="Huang F."/>
            <person name="Darby A.C."/>
            <person name="Hall N."/>
        </authorList>
    </citation>
    <scope>NUCLEOTIDE SEQUENCE [LARGE SCALE GENOMIC DNA]</scope>
    <source>
        <strain evidence="10">ATCC 19567 / DSM 133 / F</strain>
    </source>
</reference>
<dbReference type="InterPro" id="IPR000748">
    <property type="entry name" value="PsdUridine_synth_RsuA/RluB/E/F"/>
</dbReference>
<keyword evidence="3 5" id="KW-0694">RNA-binding</keyword>
<evidence type="ECO:0000256" key="4">
    <source>
        <dbReference type="ARBA" id="ARBA00023235"/>
    </source>
</evidence>
<dbReference type="InterPro" id="IPR006145">
    <property type="entry name" value="PsdUridine_synth_RsuA/RluA"/>
</dbReference>
<name>A0A0S4Q4J1_BLAVI</name>
<evidence type="ECO:0000256" key="3">
    <source>
        <dbReference type="ARBA" id="ARBA00022884"/>
    </source>
</evidence>
<feature type="compositionally biased region" description="Basic and acidic residues" evidence="7">
    <location>
        <begin position="1"/>
        <end position="11"/>
    </location>
</feature>
<evidence type="ECO:0000256" key="6">
    <source>
        <dbReference type="RuleBase" id="RU003887"/>
    </source>
</evidence>
<dbReference type="AlphaFoldDB" id="A0A0S4Q4J1"/>
<dbReference type="EC" id="5.4.99.-" evidence="6"/>
<dbReference type="InterPro" id="IPR018496">
    <property type="entry name" value="PsdUridine_synth_RsuA/RluB_CS"/>
</dbReference>
<dbReference type="GO" id="GO:0120159">
    <property type="term" value="F:rRNA pseudouridine synthase activity"/>
    <property type="evidence" value="ECO:0007669"/>
    <property type="project" value="UniProtKB-ARBA"/>
</dbReference>
<feature type="region of interest" description="Disordered" evidence="7">
    <location>
        <begin position="1"/>
        <end position="76"/>
    </location>
</feature>
<feature type="compositionally biased region" description="Basic and acidic residues" evidence="7">
    <location>
        <begin position="431"/>
        <end position="446"/>
    </location>
</feature>
<protein>
    <recommendedName>
        <fullName evidence="6">Pseudouridine synthase</fullName>
        <ecNumber evidence="6">5.4.99.-</ecNumber>
    </recommendedName>
</protein>